<keyword evidence="3" id="KW-1185">Reference proteome</keyword>
<proteinExistence type="predicted"/>
<dbReference type="AlphaFoldDB" id="A0A9N9EVL7"/>
<reference evidence="2" key="1">
    <citation type="submission" date="2021-06" db="EMBL/GenBank/DDBJ databases">
        <authorList>
            <person name="Kallberg Y."/>
            <person name="Tangrot J."/>
            <person name="Rosling A."/>
        </authorList>
    </citation>
    <scope>NUCLEOTIDE SEQUENCE</scope>
    <source>
        <strain evidence="2">MA453B</strain>
    </source>
</reference>
<name>A0A9N9EVL7_9GLOM</name>
<dbReference type="OrthoDB" id="47375at2759"/>
<feature type="domain" description="Glycosyl transferase family 25" evidence="1">
    <location>
        <begin position="53"/>
        <end position="209"/>
    </location>
</feature>
<dbReference type="EMBL" id="CAJVPY010008468">
    <property type="protein sequence ID" value="CAG8696430.1"/>
    <property type="molecule type" value="Genomic_DNA"/>
</dbReference>
<accession>A0A9N9EVL7</accession>
<comment type="caution">
    <text evidence="2">The sequence shown here is derived from an EMBL/GenBank/DDBJ whole genome shotgun (WGS) entry which is preliminary data.</text>
</comment>
<gene>
    <name evidence="2" type="ORF">DERYTH_LOCUS12706</name>
</gene>
<dbReference type="InterPro" id="IPR002654">
    <property type="entry name" value="Glyco_trans_25"/>
</dbReference>
<evidence type="ECO:0000313" key="3">
    <source>
        <dbReference type="Proteomes" id="UP000789405"/>
    </source>
</evidence>
<sequence>MYSPFLTFVGFLFLMLVTYNSATLFLDFSYFSTTNQIINELRFTNSTTVLGFEHAYVINLEYRDDRRKKMKALGDYLGLDLDIIKAVNKFDDRALSKLNMSNLEAGPKACYLSYYSVIESNVKNGYKNAIILEDDVDMELNITDIMSEVHRNLPNNWDILYLGSCHEKGNKLIKTNLTIHKLHKSRYPKCTHAYAASTKGAKKLLKKLKIGNTTDKIDREIPALIAAGKIVSYSIYPQIVVQIKGANDLSDVTPDRKNQIELIL</sequence>
<dbReference type="Proteomes" id="UP000789405">
    <property type="component" value="Unassembled WGS sequence"/>
</dbReference>
<evidence type="ECO:0000259" key="1">
    <source>
        <dbReference type="Pfam" id="PF01755"/>
    </source>
</evidence>
<dbReference type="Pfam" id="PF01755">
    <property type="entry name" value="Glyco_transf_25"/>
    <property type="match status" value="1"/>
</dbReference>
<organism evidence="2 3">
    <name type="scientific">Dentiscutata erythropus</name>
    <dbReference type="NCBI Taxonomy" id="1348616"/>
    <lineage>
        <taxon>Eukaryota</taxon>
        <taxon>Fungi</taxon>
        <taxon>Fungi incertae sedis</taxon>
        <taxon>Mucoromycota</taxon>
        <taxon>Glomeromycotina</taxon>
        <taxon>Glomeromycetes</taxon>
        <taxon>Diversisporales</taxon>
        <taxon>Gigasporaceae</taxon>
        <taxon>Dentiscutata</taxon>
    </lineage>
</organism>
<evidence type="ECO:0000313" key="2">
    <source>
        <dbReference type="EMBL" id="CAG8696430.1"/>
    </source>
</evidence>
<protein>
    <submittedName>
        <fullName evidence="2">21240_t:CDS:1</fullName>
    </submittedName>
</protein>